<feature type="region of interest" description="Disordered" evidence="6">
    <location>
        <begin position="1"/>
        <end position="22"/>
    </location>
</feature>
<keyword evidence="5 7" id="KW-0472">Membrane</keyword>
<dbReference type="GO" id="GO:0016020">
    <property type="term" value="C:membrane"/>
    <property type="evidence" value="ECO:0007669"/>
    <property type="project" value="UniProtKB-SubCell"/>
</dbReference>
<dbReference type="PANTHER" id="PTHR43791">
    <property type="entry name" value="PERMEASE-RELATED"/>
    <property type="match status" value="1"/>
</dbReference>
<feature type="transmembrane region" description="Helical" evidence="7">
    <location>
        <begin position="317"/>
        <end position="335"/>
    </location>
</feature>
<feature type="transmembrane region" description="Helical" evidence="7">
    <location>
        <begin position="50"/>
        <end position="68"/>
    </location>
</feature>
<accession>A0A9P3GIN2</accession>
<dbReference type="SUPFAM" id="SSF103473">
    <property type="entry name" value="MFS general substrate transporter"/>
    <property type="match status" value="1"/>
</dbReference>
<evidence type="ECO:0000256" key="5">
    <source>
        <dbReference type="ARBA" id="ARBA00023136"/>
    </source>
</evidence>
<dbReference type="FunFam" id="1.20.1250.20:FF:000013">
    <property type="entry name" value="MFS general substrate transporter"/>
    <property type="match status" value="1"/>
</dbReference>
<evidence type="ECO:0000256" key="1">
    <source>
        <dbReference type="ARBA" id="ARBA00004141"/>
    </source>
</evidence>
<feature type="transmembrane region" description="Helical" evidence="7">
    <location>
        <begin position="146"/>
        <end position="164"/>
    </location>
</feature>
<dbReference type="GO" id="GO:0022857">
    <property type="term" value="F:transmembrane transporter activity"/>
    <property type="evidence" value="ECO:0007669"/>
    <property type="project" value="InterPro"/>
</dbReference>
<evidence type="ECO:0000256" key="2">
    <source>
        <dbReference type="ARBA" id="ARBA00022448"/>
    </source>
</evidence>
<keyword evidence="2" id="KW-0813">Transport</keyword>
<comment type="caution">
    <text evidence="8">The sequence shown here is derived from an EMBL/GenBank/DDBJ whole genome shotgun (WGS) entry which is preliminary data.</text>
</comment>
<keyword evidence="3 7" id="KW-0812">Transmembrane</keyword>
<proteinExistence type="predicted"/>
<dbReference type="EMBL" id="BPQB01000062">
    <property type="protein sequence ID" value="GJE96618.1"/>
    <property type="molecule type" value="Genomic_DNA"/>
</dbReference>
<evidence type="ECO:0000256" key="3">
    <source>
        <dbReference type="ARBA" id="ARBA00022692"/>
    </source>
</evidence>
<feature type="transmembrane region" description="Helical" evidence="7">
    <location>
        <begin position="176"/>
        <end position="197"/>
    </location>
</feature>
<organism evidence="8 9">
    <name type="scientific">Phanerochaete sordida</name>
    <dbReference type="NCBI Taxonomy" id="48140"/>
    <lineage>
        <taxon>Eukaryota</taxon>
        <taxon>Fungi</taxon>
        <taxon>Dikarya</taxon>
        <taxon>Basidiomycota</taxon>
        <taxon>Agaricomycotina</taxon>
        <taxon>Agaricomycetes</taxon>
        <taxon>Polyporales</taxon>
        <taxon>Phanerochaetaceae</taxon>
        <taxon>Phanerochaete</taxon>
    </lineage>
</organism>
<feature type="transmembrane region" description="Helical" evidence="7">
    <location>
        <begin position="209"/>
        <end position="232"/>
    </location>
</feature>
<name>A0A9P3GIN2_9APHY</name>
<keyword evidence="9" id="KW-1185">Reference proteome</keyword>
<dbReference type="InterPro" id="IPR036259">
    <property type="entry name" value="MFS_trans_sf"/>
</dbReference>
<feature type="transmembrane region" description="Helical" evidence="7">
    <location>
        <begin position="121"/>
        <end position="140"/>
    </location>
</feature>
<gene>
    <name evidence="8" type="ORF">PsYK624_128180</name>
</gene>
<evidence type="ECO:0000313" key="8">
    <source>
        <dbReference type="EMBL" id="GJE96618.1"/>
    </source>
</evidence>
<feature type="transmembrane region" description="Helical" evidence="7">
    <location>
        <begin position="405"/>
        <end position="424"/>
    </location>
</feature>
<sequence>MDQLPTSLLADSHDDKGSSNTVEDQLNVASSPVLSDAEQRRLYRKIDMRLLPILTVMLLCSFLDRGNIGNAKLQGLTTQLHLTGSKYNNVLALYFLPYILLECPASLVMKRLRPSRWLPGITIAWGIVMTLMGLVTNYAQLVGVRVALGAVEAGLFPGACWYLSMWYPRHALQFRIALFWGGATIAGAFSGALAFAISFMAGEGGKEGWSWTFIIEGLATIIVGLVALSVMVDFPDTASFLTAGERQYVLEATKTDSSASGEDGAFHWRYILAAFIDWKTWTHAVIFVSHVGPLYGITFFLPTIINSFGFSAARSQLLTVPPYVFAATLGVTFAWLSDAHKLRWPVVLAGHALCALGYGIQVSNAPFAAKYFGTFACVAGSYGVFPGAISWIANNTAGHYKRGTAIAINVAVGTSAGAIASILFREEDTPRYVLGNAIELMFVGLGTLSLAVTVFAYSRINAWRDRELARLNAWRDRELARLKEQGEVHDAAPWRRQGDWAPDFRYTL</sequence>
<feature type="transmembrane region" description="Helical" evidence="7">
    <location>
        <begin position="284"/>
        <end position="305"/>
    </location>
</feature>
<feature type="transmembrane region" description="Helical" evidence="7">
    <location>
        <begin position="88"/>
        <end position="109"/>
    </location>
</feature>
<evidence type="ECO:0000256" key="7">
    <source>
        <dbReference type="SAM" id="Phobius"/>
    </source>
</evidence>
<dbReference type="Pfam" id="PF07690">
    <property type="entry name" value="MFS_1"/>
    <property type="match status" value="1"/>
</dbReference>
<feature type="transmembrane region" description="Helical" evidence="7">
    <location>
        <begin position="372"/>
        <end position="393"/>
    </location>
</feature>
<comment type="subcellular location">
    <subcellularLocation>
        <location evidence="1">Membrane</location>
        <topology evidence="1">Multi-pass membrane protein</topology>
    </subcellularLocation>
</comment>
<dbReference type="OrthoDB" id="2985014at2759"/>
<dbReference type="FunFam" id="1.20.1250.20:FF:000034">
    <property type="entry name" value="MFS general substrate transporter"/>
    <property type="match status" value="1"/>
</dbReference>
<dbReference type="PANTHER" id="PTHR43791:SF18">
    <property type="entry name" value="NICOTINIC ACID TRANSPORTER TNA1, PUTATIVE (AFU_ORTHOLOGUE AFUA_3G03820)-RELATED"/>
    <property type="match status" value="1"/>
</dbReference>
<dbReference type="AlphaFoldDB" id="A0A9P3GIN2"/>
<evidence type="ECO:0000256" key="4">
    <source>
        <dbReference type="ARBA" id="ARBA00022989"/>
    </source>
</evidence>
<keyword evidence="4 7" id="KW-1133">Transmembrane helix</keyword>
<dbReference type="Proteomes" id="UP000703269">
    <property type="component" value="Unassembled WGS sequence"/>
</dbReference>
<evidence type="ECO:0000313" key="9">
    <source>
        <dbReference type="Proteomes" id="UP000703269"/>
    </source>
</evidence>
<evidence type="ECO:0000256" key="6">
    <source>
        <dbReference type="SAM" id="MobiDB-lite"/>
    </source>
</evidence>
<reference evidence="8 9" key="1">
    <citation type="submission" date="2021-08" db="EMBL/GenBank/DDBJ databases">
        <title>Draft Genome Sequence of Phanerochaete sordida strain YK-624.</title>
        <authorList>
            <person name="Mori T."/>
            <person name="Dohra H."/>
            <person name="Suzuki T."/>
            <person name="Kawagishi H."/>
            <person name="Hirai H."/>
        </authorList>
    </citation>
    <scope>NUCLEOTIDE SEQUENCE [LARGE SCALE GENOMIC DNA]</scope>
    <source>
        <strain evidence="8 9">YK-624</strain>
    </source>
</reference>
<dbReference type="InterPro" id="IPR011701">
    <property type="entry name" value="MFS"/>
</dbReference>
<feature type="transmembrane region" description="Helical" evidence="7">
    <location>
        <begin position="436"/>
        <end position="457"/>
    </location>
</feature>
<dbReference type="Gene3D" id="1.20.1250.20">
    <property type="entry name" value="MFS general substrate transporter like domains"/>
    <property type="match status" value="2"/>
</dbReference>
<feature type="transmembrane region" description="Helical" evidence="7">
    <location>
        <begin position="342"/>
        <end position="360"/>
    </location>
</feature>
<protein>
    <submittedName>
        <fullName evidence="8">MFS general substrate transporter</fullName>
    </submittedName>
</protein>